<dbReference type="AlphaFoldDB" id="A0A3S9W738"/>
<evidence type="ECO:0000313" key="3">
    <source>
        <dbReference type="Proteomes" id="UP000276888"/>
    </source>
</evidence>
<dbReference type="EMBL" id="CP031423">
    <property type="protein sequence ID" value="AZS35824.1"/>
    <property type="molecule type" value="Genomic_DNA"/>
</dbReference>
<dbReference type="KEGG" id="mlv:CVS47_00422"/>
<sequence length="203" mass="21397">MARIGGRNLWIAIPAGMLCAGVVGTLAYLAVPMVPHAVSWVGDMAYNATHLPPPAVEEGTAQSFATVEGSDCRALYPDDLWSELVWTPKVLLSQTAAAPAGVDQALMDAVRPDVRVTCTWTTGGGRSISTTLSAVGAETATTAKASLTAAGYRCDEAADLRCTRTDGSVMTESMLRDGLWITTVETAWHPADYSARVATHVWG</sequence>
<gene>
    <name evidence="2" type="ORF">CVS47_00422</name>
</gene>
<evidence type="ECO:0000256" key="1">
    <source>
        <dbReference type="SAM" id="Phobius"/>
    </source>
</evidence>
<dbReference type="OrthoDB" id="5071683at2"/>
<reference evidence="2 3" key="1">
    <citation type="submission" date="2018-08" db="EMBL/GenBank/DDBJ databases">
        <title>Microbacterium lemovicicum sp. nov., a bacterium isolated from a natural uranium-rich soil.</title>
        <authorList>
            <person name="ORTET P."/>
        </authorList>
    </citation>
    <scope>NUCLEOTIDE SEQUENCE [LARGE SCALE GENOMIC DNA]</scope>
    <source>
        <strain evidence="2 3">Viu22</strain>
    </source>
</reference>
<dbReference type="RefSeq" id="WP_127094599.1">
    <property type="nucleotide sequence ID" value="NZ_CP031423.1"/>
</dbReference>
<keyword evidence="1" id="KW-0472">Membrane</keyword>
<name>A0A3S9W738_9MICO</name>
<protein>
    <submittedName>
        <fullName evidence="2">Uncharacterized protein</fullName>
    </submittedName>
</protein>
<accession>A0A3S9W738</accession>
<keyword evidence="1" id="KW-1133">Transmembrane helix</keyword>
<organism evidence="2 3">
    <name type="scientific">Microbacterium lemovicicum</name>
    <dbReference type="NCBI Taxonomy" id="1072463"/>
    <lineage>
        <taxon>Bacteria</taxon>
        <taxon>Bacillati</taxon>
        <taxon>Actinomycetota</taxon>
        <taxon>Actinomycetes</taxon>
        <taxon>Micrococcales</taxon>
        <taxon>Microbacteriaceae</taxon>
        <taxon>Microbacterium</taxon>
    </lineage>
</organism>
<proteinExistence type="predicted"/>
<keyword evidence="3" id="KW-1185">Reference proteome</keyword>
<keyword evidence="1" id="KW-0812">Transmembrane</keyword>
<feature type="transmembrane region" description="Helical" evidence="1">
    <location>
        <begin position="9"/>
        <end position="31"/>
    </location>
</feature>
<evidence type="ECO:0000313" key="2">
    <source>
        <dbReference type="EMBL" id="AZS35824.1"/>
    </source>
</evidence>
<dbReference type="Proteomes" id="UP000276888">
    <property type="component" value="Chromosome"/>
</dbReference>